<dbReference type="EMBL" id="MIGB01000046">
    <property type="protein sequence ID" value="OSY35811.1"/>
    <property type="molecule type" value="Genomic_DNA"/>
</dbReference>
<name>A0A1Y2ML98_PSEAH</name>
<dbReference type="PRINTS" id="PR00080">
    <property type="entry name" value="SDRFAMILY"/>
</dbReference>
<dbReference type="InterPro" id="IPR036291">
    <property type="entry name" value="NAD(P)-bd_dom_sf"/>
</dbReference>
<dbReference type="STRING" id="2074.BG845_05774"/>
<dbReference type="PRINTS" id="PR00081">
    <property type="entry name" value="GDHRDH"/>
</dbReference>
<dbReference type="GO" id="GO:0016616">
    <property type="term" value="F:oxidoreductase activity, acting on the CH-OH group of donors, NAD or NADP as acceptor"/>
    <property type="evidence" value="ECO:0007669"/>
    <property type="project" value="TreeGrafter"/>
</dbReference>
<accession>A0A1Y2ML98</accession>
<dbReference type="PANTHER" id="PTHR42760:SF40">
    <property type="entry name" value="3-OXOACYL-[ACYL-CARRIER-PROTEIN] REDUCTASE, CHLOROPLASTIC"/>
    <property type="match status" value="1"/>
</dbReference>
<dbReference type="PROSITE" id="PS00061">
    <property type="entry name" value="ADH_SHORT"/>
    <property type="match status" value="1"/>
</dbReference>
<dbReference type="Pfam" id="PF13561">
    <property type="entry name" value="adh_short_C2"/>
    <property type="match status" value="1"/>
</dbReference>
<dbReference type="RefSeq" id="WP_085915882.1">
    <property type="nucleotide sequence ID" value="NZ_AP018920.1"/>
</dbReference>
<dbReference type="InterPro" id="IPR002347">
    <property type="entry name" value="SDR_fam"/>
</dbReference>
<keyword evidence="2" id="KW-0560">Oxidoreductase</keyword>
<comment type="similarity">
    <text evidence="1">Belongs to the short-chain dehydrogenases/reductases (SDR) family.</text>
</comment>
<protein>
    <submittedName>
        <fullName evidence="3">Cyclic-di-GMP-binding biofilm dispersal mediator protein</fullName>
    </submittedName>
</protein>
<dbReference type="SUPFAM" id="SSF51735">
    <property type="entry name" value="NAD(P)-binding Rossmann-fold domains"/>
    <property type="match status" value="1"/>
</dbReference>
<dbReference type="FunFam" id="3.40.50.720:FF:000084">
    <property type="entry name" value="Short-chain dehydrogenase reductase"/>
    <property type="match status" value="1"/>
</dbReference>
<keyword evidence="4" id="KW-1185">Reference proteome</keyword>
<dbReference type="PANTHER" id="PTHR42760">
    <property type="entry name" value="SHORT-CHAIN DEHYDROGENASES/REDUCTASES FAMILY MEMBER"/>
    <property type="match status" value="1"/>
</dbReference>
<evidence type="ECO:0000313" key="4">
    <source>
        <dbReference type="Proteomes" id="UP000194360"/>
    </source>
</evidence>
<dbReference type="OrthoDB" id="286404at2"/>
<dbReference type="InterPro" id="IPR020904">
    <property type="entry name" value="Sc_DH/Rdtase_CS"/>
</dbReference>
<proteinExistence type="inferred from homology"/>
<evidence type="ECO:0000256" key="2">
    <source>
        <dbReference type="ARBA" id="ARBA00023002"/>
    </source>
</evidence>
<dbReference type="GO" id="GO:0030497">
    <property type="term" value="P:fatty acid elongation"/>
    <property type="evidence" value="ECO:0007669"/>
    <property type="project" value="TreeGrafter"/>
</dbReference>
<evidence type="ECO:0000256" key="1">
    <source>
        <dbReference type="ARBA" id="ARBA00006484"/>
    </source>
</evidence>
<sequence length="269" mass="27694">MTDELGPSDPRTLFDVAGRGAVVTGAADGLGFAMARVLARNRARVMLVDTDADVLATATERLLAEDLAVRSAVADVRDAAAIDDVMTRTAGWDGGLDIVIANAGISSGLGRRFGNGLDTVDPERWRAVLDVNLTGVLHTLRAGASRMNSGGRIVITGSVAGLDTDPLVGYAYSSSKAATTLLARNVADELAPRGICVNVIAPGSFRTSIGSRNPGNGQMLEELTRATAIGRMADPAEIEGLTLLLTSPAAGHITGAVYTIDGGVGVARR</sequence>
<organism evidence="3 4">
    <name type="scientific">Pseudonocardia autotrophica</name>
    <name type="common">Amycolata autotrophica</name>
    <name type="synonym">Nocardia autotrophica</name>
    <dbReference type="NCBI Taxonomy" id="2074"/>
    <lineage>
        <taxon>Bacteria</taxon>
        <taxon>Bacillati</taxon>
        <taxon>Actinomycetota</taxon>
        <taxon>Actinomycetes</taxon>
        <taxon>Pseudonocardiales</taxon>
        <taxon>Pseudonocardiaceae</taxon>
        <taxon>Pseudonocardia</taxon>
    </lineage>
</organism>
<dbReference type="Gene3D" id="3.40.50.720">
    <property type="entry name" value="NAD(P)-binding Rossmann-like Domain"/>
    <property type="match status" value="1"/>
</dbReference>
<gene>
    <name evidence="3" type="primary">bdcA</name>
    <name evidence="3" type="ORF">BG845_05774</name>
</gene>
<dbReference type="Proteomes" id="UP000194360">
    <property type="component" value="Unassembled WGS sequence"/>
</dbReference>
<comment type="caution">
    <text evidence="3">The sequence shown here is derived from an EMBL/GenBank/DDBJ whole genome shotgun (WGS) entry which is preliminary data.</text>
</comment>
<evidence type="ECO:0000313" key="3">
    <source>
        <dbReference type="EMBL" id="OSY35811.1"/>
    </source>
</evidence>
<reference evidence="3 4" key="1">
    <citation type="submission" date="2016-09" db="EMBL/GenBank/DDBJ databases">
        <title>Pseudonocardia autotrophica DSM535, a candidate organism with high potential of specific P450 cytochromes.</title>
        <authorList>
            <person name="Grumaz C."/>
            <person name="Vainshtein Y."/>
            <person name="Kirstahler P."/>
            <person name="Sohn K."/>
        </authorList>
    </citation>
    <scope>NUCLEOTIDE SEQUENCE [LARGE SCALE GENOMIC DNA]</scope>
    <source>
        <strain evidence="3 4">DSM 535</strain>
    </source>
</reference>
<dbReference type="CDD" id="cd05233">
    <property type="entry name" value="SDR_c"/>
    <property type="match status" value="1"/>
</dbReference>
<dbReference type="AlphaFoldDB" id="A0A1Y2ML98"/>